<sequence>MATRSLTSSPVPLGQDSRSDGGGSLPNAGLKRTHFREAVMPQGTPKDMYDSLLSDSNKRETCKSKPSIAFPSPHDNMGSPFSSLAEFKDFMYSYYTEGQFMITHMRDRVPRDLPEVTQLLEASFKRYVMLKLELDCYFSTVVNYEPERLGMNDIRFWPHHILKNMDENMSWVMELIRRRPHLSEFYNDTLEQLKLLLYQMRSATQLYDWHNI</sequence>
<reference evidence="1 2" key="1">
    <citation type="journal article" date="2020" name="Cell">
        <title>Large-Scale Comparative Analyses of Tick Genomes Elucidate Their Genetic Diversity and Vector Capacities.</title>
        <authorList>
            <consortium name="Tick Genome and Microbiome Consortium (TIGMIC)"/>
            <person name="Jia N."/>
            <person name="Wang J."/>
            <person name="Shi W."/>
            <person name="Du L."/>
            <person name="Sun Y."/>
            <person name="Zhan W."/>
            <person name="Jiang J.F."/>
            <person name="Wang Q."/>
            <person name="Zhang B."/>
            <person name="Ji P."/>
            <person name="Bell-Sakyi L."/>
            <person name="Cui X.M."/>
            <person name="Yuan T.T."/>
            <person name="Jiang B.G."/>
            <person name="Yang W.F."/>
            <person name="Lam T.T."/>
            <person name="Chang Q.C."/>
            <person name="Ding S.J."/>
            <person name="Wang X.J."/>
            <person name="Zhu J.G."/>
            <person name="Ruan X.D."/>
            <person name="Zhao L."/>
            <person name="Wei J.T."/>
            <person name="Ye R.Z."/>
            <person name="Que T.C."/>
            <person name="Du C.H."/>
            <person name="Zhou Y.H."/>
            <person name="Cheng J.X."/>
            <person name="Dai P.F."/>
            <person name="Guo W.B."/>
            <person name="Han X.H."/>
            <person name="Huang E.J."/>
            <person name="Li L.F."/>
            <person name="Wei W."/>
            <person name="Gao Y.C."/>
            <person name="Liu J.Z."/>
            <person name="Shao H.Z."/>
            <person name="Wang X."/>
            <person name="Wang C.C."/>
            <person name="Yang T.C."/>
            <person name="Huo Q.B."/>
            <person name="Li W."/>
            <person name="Chen H.Y."/>
            <person name="Chen S.E."/>
            <person name="Zhou L.G."/>
            <person name="Ni X.B."/>
            <person name="Tian J.H."/>
            <person name="Sheng Y."/>
            <person name="Liu T."/>
            <person name="Pan Y.S."/>
            <person name="Xia L.Y."/>
            <person name="Li J."/>
            <person name="Zhao F."/>
            <person name="Cao W.C."/>
        </authorList>
    </citation>
    <scope>NUCLEOTIDE SEQUENCE [LARGE SCALE GENOMIC DNA]</scope>
    <source>
        <strain evidence="1">Iper-2018</strain>
    </source>
</reference>
<dbReference type="Proteomes" id="UP000805193">
    <property type="component" value="Unassembled WGS sequence"/>
</dbReference>
<comment type="caution">
    <text evidence="1">The sequence shown here is derived from an EMBL/GenBank/DDBJ whole genome shotgun (WGS) entry which is preliminary data.</text>
</comment>
<accession>A0AC60P3J0</accession>
<evidence type="ECO:0000313" key="2">
    <source>
        <dbReference type="Proteomes" id="UP000805193"/>
    </source>
</evidence>
<organism evidence="1 2">
    <name type="scientific">Ixodes persulcatus</name>
    <name type="common">Taiga tick</name>
    <dbReference type="NCBI Taxonomy" id="34615"/>
    <lineage>
        <taxon>Eukaryota</taxon>
        <taxon>Metazoa</taxon>
        <taxon>Ecdysozoa</taxon>
        <taxon>Arthropoda</taxon>
        <taxon>Chelicerata</taxon>
        <taxon>Arachnida</taxon>
        <taxon>Acari</taxon>
        <taxon>Parasitiformes</taxon>
        <taxon>Ixodida</taxon>
        <taxon>Ixodoidea</taxon>
        <taxon>Ixodidae</taxon>
        <taxon>Ixodinae</taxon>
        <taxon>Ixodes</taxon>
    </lineage>
</organism>
<name>A0AC60P3J0_IXOPE</name>
<protein>
    <submittedName>
        <fullName evidence="1">Uncharacterized protein</fullName>
    </submittedName>
</protein>
<gene>
    <name evidence="1" type="ORF">HPB47_008978</name>
</gene>
<proteinExistence type="predicted"/>
<keyword evidence="2" id="KW-1185">Reference proteome</keyword>
<evidence type="ECO:0000313" key="1">
    <source>
        <dbReference type="EMBL" id="KAG0413867.1"/>
    </source>
</evidence>
<dbReference type="EMBL" id="JABSTQ010011227">
    <property type="protein sequence ID" value="KAG0413867.1"/>
    <property type="molecule type" value="Genomic_DNA"/>
</dbReference>